<evidence type="ECO:0000256" key="3">
    <source>
        <dbReference type="ARBA" id="ARBA00023163"/>
    </source>
</evidence>
<dbReference type="SUPFAM" id="SSF46894">
    <property type="entry name" value="C-terminal effector domain of the bipartite response regulators"/>
    <property type="match status" value="1"/>
</dbReference>
<evidence type="ECO:0000313" key="6">
    <source>
        <dbReference type="Proteomes" id="UP000078287"/>
    </source>
</evidence>
<dbReference type="InterPro" id="IPR036388">
    <property type="entry name" value="WH-like_DNA-bd_sf"/>
</dbReference>
<protein>
    <recommendedName>
        <fullName evidence="4">HTH luxR-type domain-containing protein</fullName>
    </recommendedName>
</protein>
<comment type="caution">
    <text evidence="5">The sequence shown here is derived from an EMBL/GenBank/DDBJ whole genome shotgun (WGS) entry which is preliminary data.</text>
</comment>
<dbReference type="Pfam" id="PF25873">
    <property type="entry name" value="WHD_MalT"/>
    <property type="match status" value="1"/>
</dbReference>
<dbReference type="GO" id="GO:0006355">
    <property type="term" value="P:regulation of DNA-templated transcription"/>
    <property type="evidence" value="ECO:0007669"/>
    <property type="project" value="InterPro"/>
</dbReference>
<dbReference type="GO" id="GO:0003677">
    <property type="term" value="F:DNA binding"/>
    <property type="evidence" value="ECO:0007669"/>
    <property type="project" value="UniProtKB-KW"/>
</dbReference>
<evidence type="ECO:0000259" key="4">
    <source>
        <dbReference type="PROSITE" id="PS50043"/>
    </source>
</evidence>
<dbReference type="InterPro" id="IPR027417">
    <property type="entry name" value="P-loop_NTPase"/>
</dbReference>
<accession>A0A178MEP5</accession>
<dbReference type="PRINTS" id="PR00038">
    <property type="entry name" value="HTHLUXR"/>
</dbReference>
<dbReference type="Gene3D" id="3.40.50.300">
    <property type="entry name" value="P-loop containing nucleotide triphosphate hydrolases"/>
    <property type="match status" value="1"/>
</dbReference>
<dbReference type="PANTHER" id="PTHR44688">
    <property type="entry name" value="DNA-BINDING TRANSCRIPTIONAL ACTIVATOR DEVR_DOSR"/>
    <property type="match status" value="1"/>
</dbReference>
<dbReference type="RefSeq" id="WP_066785607.1">
    <property type="nucleotide sequence ID" value="NZ_LWQS01000043.1"/>
</dbReference>
<dbReference type="STRING" id="1707952.A6A03_12125"/>
<dbReference type="CDD" id="cd06170">
    <property type="entry name" value="LuxR_C_like"/>
    <property type="match status" value="1"/>
</dbReference>
<dbReference type="InterPro" id="IPR016032">
    <property type="entry name" value="Sig_transdc_resp-reg_C-effctor"/>
</dbReference>
<dbReference type="Gene3D" id="1.10.10.10">
    <property type="entry name" value="Winged helix-like DNA-binding domain superfamily/Winged helix DNA-binding domain"/>
    <property type="match status" value="1"/>
</dbReference>
<keyword evidence="1" id="KW-0805">Transcription regulation</keyword>
<dbReference type="InterPro" id="IPR000792">
    <property type="entry name" value="Tscrpt_reg_LuxR_C"/>
</dbReference>
<dbReference type="Gene3D" id="1.25.40.10">
    <property type="entry name" value="Tetratricopeptide repeat domain"/>
    <property type="match status" value="1"/>
</dbReference>
<dbReference type="SMART" id="SM00421">
    <property type="entry name" value="HTH_LUXR"/>
    <property type="match status" value="1"/>
</dbReference>
<dbReference type="InterPro" id="IPR011990">
    <property type="entry name" value="TPR-like_helical_dom_sf"/>
</dbReference>
<keyword evidence="2" id="KW-0238">DNA-binding</keyword>
<keyword evidence="3" id="KW-0804">Transcription</keyword>
<dbReference type="Pfam" id="PF17874">
    <property type="entry name" value="TPR_MalT"/>
    <property type="match status" value="1"/>
</dbReference>
<reference evidence="5 6" key="1">
    <citation type="submission" date="2016-04" db="EMBL/GenBank/DDBJ databases">
        <title>Chloroflexus islandicus sp. nov., a thermophilic filamentous anoxygenic phototrophic bacterium from geyser Strokkur (Iceland).</title>
        <authorList>
            <person name="Gaisin V.A."/>
            <person name="Kalashnikov A.M."/>
            <person name="Sukhacheva M.V."/>
            <person name="Grouzdev D.S."/>
            <person name="Ivanov T.M."/>
            <person name="Kuznetsov B."/>
            <person name="Gorlenko V.M."/>
        </authorList>
    </citation>
    <scope>NUCLEOTIDE SEQUENCE [LARGE SCALE GENOMIC DNA]</scope>
    <source>
        <strain evidence="6">isl-2</strain>
    </source>
</reference>
<dbReference type="SUPFAM" id="SSF52540">
    <property type="entry name" value="P-loop containing nucleoside triphosphate hydrolases"/>
    <property type="match status" value="1"/>
</dbReference>
<dbReference type="SUPFAM" id="SSF48452">
    <property type="entry name" value="TPR-like"/>
    <property type="match status" value="1"/>
</dbReference>
<dbReference type="Proteomes" id="UP000078287">
    <property type="component" value="Unassembled WGS sequence"/>
</dbReference>
<evidence type="ECO:0000313" key="5">
    <source>
        <dbReference type="EMBL" id="OAN46538.1"/>
    </source>
</evidence>
<gene>
    <name evidence="5" type="ORF">A6A03_12125</name>
</gene>
<name>A0A178MEP5_9CHLR</name>
<dbReference type="PANTHER" id="PTHR44688:SF16">
    <property type="entry name" value="DNA-BINDING TRANSCRIPTIONAL ACTIVATOR DEVR_DOSR"/>
    <property type="match status" value="1"/>
</dbReference>
<proteinExistence type="predicted"/>
<dbReference type="Pfam" id="PF00196">
    <property type="entry name" value="GerE"/>
    <property type="match status" value="1"/>
</dbReference>
<sequence>MTPTLLISKIIPPRPAPSTIARPHLVARLNEGLAEQRRLSLIAAPAGYGKTTLAAAWAAQCSCPIAWLALDETDDDPIRFGLYFVAALQRVYPQLGNDLLPILRAGQFPPPAIFAATILNELATLNEVLVCVLDDFHLIHDPAILTLAEQVLAHATPSFHLMLVTREDPAMPLARWRARNQLTEVRAADLRFDRAETIALLCERMRLALDDAALDQVLERTEGWPAGVQLAGLSLQGSPDPARLVAELSGSHRFMLGYLTEEVLARQPPAVQEFLLQTSILDRFTSELCDAVTGRTDSAALIDYLVAANLFLVPQDHTGTWHRYHRLFAELLQTHLRRRYPSLIARLHQRASHWHETQGRPVEAIDHALAANEQERVIALLERHGWVLLNAGYTHALERWLHALPDGCLQTSPRLCLDFGWMRLLRGQLEQVEPLLIQAETAFAAQPPANDAALRAESLALRANLNQTVGRITEAITAAEASLAANPTGNERVAGLAALALGGAYRQLPDFTNAVAALQRAAQSARTAGDPVTEMLAVAHLTLLATQYGHLRLAAATATAAIQHLEHSQTAPPPIFGAVYGALGLVLYEWNDLPRSRAYLEQSIHLGTLAAHNASVIYSQCTLARLLQSEGDLAGAAHILATAETLLGQGAPAWVRPELLAQQVALALATGDLATATAHLRRCGITPDEPATHRTLLIHLSWLRLLLAQRDPRAADVAQHLISVAETTGRYDILLRTLILSAQCRQHDQPTATRLLNRALAIAEAEGYVRIFLEAGEAISNLLRQIDCPPWLAIHLPSPAPAAPRQITAAGFEPLSEREATVLRLLAQGLTYAAIAEHLVISVNTVRFHVKTIYGKLAANNRTHAVARARELGWL</sequence>
<dbReference type="InterPro" id="IPR059106">
    <property type="entry name" value="WHD_MalT"/>
</dbReference>
<dbReference type="PROSITE" id="PS50043">
    <property type="entry name" value="HTH_LUXR_2"/>
    <property type="match status" value="1"/>
</dbReference>
<organism evidence="5 6">
    <name type="scientific">Chloroflexus islandicus</name>
    <dbReference type="NCBI Taxonomy" id="1707952"/>
    <lineage>
        <taxon>Bacteria</taxon>
        <taxon>Bacillati</taxon>
        <taxon>Chloroflexota</taxon>
        <taxon>Chloroflexia</taxon>
        <taxon>Chloroflexales</taxon>
        <taxon>Chloroflexineae</taxon>
        <taxon>Chloroflexaceae</taxon>
        <taxon>Chloroflexus</taxon>
    </lineage>
</organism>
<keyword evidence="6" id="KW-1185">Reference proteome</keyword>
<dbReference type="AlphaFoldDB" id="A0A178MEP5"/>
<evidence type="ECO:0000256" key="2">
    <source>
        <dbReference type="ARBA" id="ARBA00023125"/>
    </source>
</evidence>
<dbReference type="InterPro" id="IPR041617">
    <property type="entry name" value="TPR_MalT"/>
</dbReference>
<dbReference type="EMBL" id="LWQS01000043">
    <property type="protein sequence ID" value="OAN46538.1"/>
    <property type="molecule type" value="Genomic_DNA"/>
</dbReference>
<feature type="domain" description="HTH luxR-type" evidence="4">
    <location>
        <begin position="808"/>
        <end position="873"/>
    </location>
</feature>
<evidence type="ECO:0000256" key="1">
    <source>
        <dbReference type="ARBA" id="ARBA00023015"/>
    </source>
</evidence>